<keyword evidence="4 9" id="KW-0997">Cell inner membrane</keyword>
<keyword evidence="5 9" id="KW-0812">Transmembrane</keyword>
<accession>A0A1H8ZZE5</accession>
<evidence type="ECO:0000256" key="3">
    <source>
        <dbReference type="ARBA" id="ARBA00022475"/>
    </source>
</evidence>
<dbReference type="OrthoDB" id="9794346at2"/>
<reference evidence="12 13" key="1">
    <citation type="submission" date="2016-10" db="EMBL/GenBank/DDBJ databases">
        <authorList>
            <person name="de Groot N.N."/>
        </authorList>
    </citation>
    <scope>NUCLEOTIDE SEQUENCE [LARGE SCALE GENOMIC DNA]</scope>
    <source>
        <strain evidence="12 13">A52C2</strain>
    </source>
</reference>
<comment type="subcellular location">
    <subcellularLocation>
        <location evidence="1 9">Cell inner membrane</location>
        <topology evidence="1 9">Multi-pass membrane protein</topology>
    </subcellularLocation>
</comment>
<dbReference type="GO" id="GO:0005886">
    <property type="term" value="C:plasma membrane"/>
    <property type="evidence" value="ECO:0007669"/>
    <property type="project" value="UniProtKB-SubCell"/>
</dbReference>
<evidence type="ECO:0000256" key="5">
    <source>
        <dbReference type="ARBA" id="ARBA00022692"/>
    </source>
</evidence>
<evidence type="ECO:0000256" key="10">
    <source>
        <dbReference type="SAM" id="MobiDB-lite"/>
    </source>
</evidence>
<feature type="region of interest" description="Disordered" evidence="10">
    <location>
        <begin position="172"/>
        <end position="192"/>
    </location>
</feature>
<evidence type="ECO:0000259" key="11">
    <source>
        <dbReference type="Pfam" id="PF04290"/>
    </source>
</evidence>
<protein>
    <recommendedName>
        <fullName evidence="9">TRAP transporter small permease protein</fullName>
    </recommendedName>
</protein>
<evidence type="ECO:0000256" key="7">
    <source>
        <dbReference type="ARBA" id="ARBA00023136"/>
    </source>
</evidence>
<evidence type="ECO:0000313" key="12">
    <source>
        <dbReference type="EMBL" id="SEP69764.1"/>
    </source>
</evidence>
<evidence type="ECO:0000256" key="1">
    <source>
        <dbReference type="ARBA" id="ARBA00004429"/>
    </source>
</evidence>
<dbReference type="Proteomes" id="UP000199647">
    <property type="component" value="Unassembled WGS sequence"/>
</dbReference>
<dbReference type="PANTHER" id="PTHR35011:SF4">
    <property type="entry name" value="SLL1102 PROTEIN"/>
    <property type="match status" value="1"/>
</dbReference>
<keyword evidence="3" id="KW-1003">Cell membrane</keyword>
<dbReference type="InterPro" id="IPR055348">
    <property type="entry name" value="DctQ"/>
</dbReference>
<evidence type="ECO:0000256" key="6">
    <source>
        <dbReference type="ARBA" id="ARBA00022989"/>
    </source>
</evidence>
<feature type="transmembrane region" description="Helical" evidence="9">
    <location>
        <begin position="53"/>
        <end position="71"/>
    </location>
</feature>
<evidence type="ECO:0000256" key="2">
    <source>
        <dbReference type="ARBA" id="ARBA00022448"/>
    </source>
</evidence>
<name>A0A1H8ZZE5_9HYPH</name>
<feature type="domain" description="Tripartite ATP-independent periplasmic transporters DctQ component" evidence="11">
    <location>
        <begin position="30"/>
        <end position="160"/>
    </location>
</feature>
<feature type="compositionally biased region" description="Basic and acidic residues" evidence="10">
    <location>
        <begin position="173"/>
        <end position="192"/>
    </location>
</feature>
<sequence>MKPLLSFSAAVDAICAFVGKAVSWLILATVLVSAGNAIVRKAFDYSSNGWLELQWYLFGAVFLLAAAYTLQRNEHIRIDILSSRLSKRTRDWIDLVCFVVMLLPFTALIVYEAVPNVLTSFRQQEMSMNAGGLIIWPAKALILAAFVLLFLQCLSEIIKRIGVLNDAIADPTPEMHTHPANEDMILEDKPGA</sequence>
<evidence type="ECO:0000256" key="9">
    <source>
        <dbReference type="RuleBase" id="RU369079"/>
    </source>
</evidence>
<dbReference type="PANTHER" id="PTHR35011">
    <property type="entry name" value="2,3-DIKETO-L-GULONATE TRAP TRANSPORTER SMALL PERMEASE PROTEIN YIAM"/>
    <property type="match status" value="1"/>
</dbReference>
<comment type="function">
    <text evidence="9">Part of the tripartite ATP-independent periplasmic (TRAP) transport system.</text>
</comment>
<keyword evidence="2 9" id="KW-0813">Transport</keyword>
<comment type="subunit">
    <text evidence="9">The complex comprises the extracytoplasmic solute receptor protein and the two transmembrane proteins.</text>
</comment>
<dbReference type="AlphaFoldDB" id="A0A1H8ZZE5"/>
<organism evidence="12 13">
    <name type="scientific">Faunimonas pinastri</name>
    <dbReference type="NCBI Taxonomy" id="1855383"/>
    <lineage>
        <taxon>Bacteria</taxon>
        <taxon>Pseudomonadati</taxon>
        <taxon>Pseudomonadota</taxon>
        <taxon>Alphaproteobacteria</taxon>
        <taxon>Hyphomicrobiales</taxon>
        <taxon>Afifellaceae</taxon>
        <taxon>Faunimonas</taxon>
    </lineage>
</organism>
<dbReference type="EMBL" id="FOFG01000001">
    <property type="protein sequence ID" value="SEP69764.1"/>
    <property type="molecule type" value="Genomic_DNA"/>
</dbReference>
<feature type="transmembrane region" description="Helical" evidence="9">
    <location>
        <begin position="92"/>
        <end position="111"/>
    </location>
</feature>
<keyword evidence="7 9" id="KW-0472">Membrane</keyword>
<dbReference type="STRING" id="1855383.SAMN05216548_101284"/>
<dbReference type="InterPro" id="IPR007387">
    <property type="entry name" value="TRAP_DctQ"/>
</dbReference>
<evidence type="ECO:0000256" key="4">
    <source>
        <dbReference type="ARBA" id="ARBA00022519"/>
    </source>
</evidence>
<keyword evidence="13" id="KW-1185">Reference proteome</keyword>
<evidence type="ECO:0000256" key="8">
    <source>
        <dbReference type="ARBA" id="ARBA00038436"/>
    </source>
</evidence>
<feature type="transmembrane region" description="Helical" evidence="9">
    <location>
        <begin position="7"/>
        <end position="33"/>
    </location>
</feature>
<evidence type="ECO:0000313" key="13">
    <source>
        <dbReference type="Proteomes" id="UP000199647"/>
    </source>
</evidence>
<keyword evidence="6 9" id="KW-1133">Transmembrane helix</keyword>
<gene>
    <name evidence="12" type="ORF">SAMN05216548_101284</name>
</gene>
<proteinExistence type="inferred from homology"/>
<feature type="transmembrane region" description="Helical" evidence="9">
    <location>
        <begin position="131"/>
        <end position="151"/>
    </location>
</feature>
<dbReference type="RefSeq" id="WP_092494796.1">
    <property type="nucleotide sequence ID" value="NZ_FOFG01000001.1"/>
</dbReference>
<comment type="similarity">
    <text evidence="8 9">Belongs to the TRAP transporter small permease family.</text>
</comment>
<dbReference type="Pfam" id="PF04290">
    <property type="entry name" value="DctQ"/>
    <property type="match status" value="1"/>
</dbReference>
<dbReference type="GO" id="GO:0022857">
    <property type="term" value="F:transmembrane transporter activity"/>
    <property type="evidence" value="ECO:0007669"/>
    <property type="project" value="UniProtKB-UniRule"/>
</dbReference>